<feature type="transmembrane region" description="Helical" evidence="1">
    <location>
        <begin position="46"/>
        <end position="67"/>
    </location>
</feature>
<keyword evidence="3" id="KW-0378">Hydrolase</keyword>
<dbReference type="PANTHER" id="PTHR40446:SF2">
    <property type="entry name" value="N-ACETYLGLUCOSAMINE-1-PHOSPHODIESTER ALPHA-N-ACETYLGLUCOSAMINIDASE"/>
    <property type="match status" value="1"/>
</dbReference>
<proteinExistence type="predicted"/>
<name>A0A9D0YYK4_9FIRM</name>
<dbReference type="EMBL" id="DVFU01000037">
    <property type="protein sequence ID" value="HIQ64472.1"/>
    <property type="molecule type" value="Genomic_DNA"/>
</dbReference>
<dbReference type="PANTHER" id="PTHR40446">
    <property type="entry name" value="N-ACETYLGLUCOSAMINE-1-PHOSPHODIESTER ALPHA-N-ACETYLGLUCOSAMINIDASE"/>
    <property type="match status" value="1"/>
</dbReference>
<comment type="caution">
    <text evidence="3">The sequence shown here is derived from an EMBL/GenBank/DDBJ whole genome shotgun (WGS) entry which is preliminary data.</text>
</comment>
<keyword evidence="1" id="KW-0812">Transmembrane</keyword>
<dbReference type="Proteomes" id="UP000886725">
    <property type="component" value="Unassembled WGS sequence"/>
</dbReference>
<keyword evidence="1" id="KW-1133">Transmembrane helix</keyword>
<dbReference type="Pfam" id="PF09992">
    <property type="entry name" value="NAGPA"/>
    <property type="match status" value="1"/>
</dbReference>
<keyword evidence="1" id="KW-0472">Membrane</keyword>
<dbReference type="AlphaFoldDB" id="A0A9D0YYK4"/>
<sequence length="424" mass="47239">MKKPKTSKKKSNKIIKILFLVSLILLPFTCFFYSRSLYHGSSLHSIFLWIFLANVILSFIFFVLLFLRRGFPPKVFLIAPDTLTITCIAVGICLFGLGFDLLLYGDYSAFREFVITKSMNSLHYQDIATYLYPDSLIEKVVNKNMVQDPSLMSDLIVFDEMDYTKTTYVSKEEEEIFTKDSEDQIYKIIPIEGTNSVSGTKYTGYMAVIYDPSKVTLAVSPGVGETREGTYGQTLLQLARNNNALVAMNAGGFYDPDWNSNGGIPHGPLIHDGEIVTNFRRGIETGGIVGLTYDNRLILGRMSAEEAIEAGVRDAVDWGPYLIVNGVNQQTSNSYLWETCRTAIGQRKDGITLMVVISGHPSVSSGTTYKDLALLFERYGAYNAAVMDSGASTSMVENGKHLLTTWNGNRSTYRALPNAWIVTE</sequence>
<evidence type="ECO:0000256" key="1">
    <source>
        <dbReference type="SAM" id="Phobius"/>
    </source>
</evidence>
<evidence type="ECO:0000313" key="4">
    <source>
        <dbReference type="Proteomes" id="UP000886725"/>
    </source>
</evidence>
<accession>A0A9D0YYK4</accession>
<feature type="transmembrane region" description="Helical" evidence="1">
    <location>
        <begin position="79"/>
        <end position="104"/>
    </location>
</feature>
<evidence type="ECO:0000259" key="2">
    <source>
        <dbReference type="Pfam" id="PF09992"/>
    </source>
</evidence>
<feature type="domain" description="Phosphodiester glycosidase" evidence="2">
    <location>
        <begin position="242"/>
        <end position="423"/>
    </location>
</feature>
<gene>
    <name evidence="3" type="ORF">IAC85_01910</name>
</gene>
<keyword evidence="3" id="KW-0326">Glycosidase</keyword>
<organism evidence="3 4">
    <name type="scientific">Candidatus Faecenecus gallistercoris</name>
    <dbReference type="NCBI Taxonomy" id="2840793"/>
    <lineage>
        <taxon>Bacteria</taxon>
        <taxon>Bacillati</taxon>
        <taxon>Bacillota</taxon>
        <taxon>Bacillota incertae sedis</taxon>
        <taxon>Candidatus Faecenecus</taxon>
    </lineage>
</organism>
<feature type="transmembrane region" description="Helical" evidence="1">
    <location>
        <begin position="14"/>
        <end position="34"/>
    </location>
</feature>
<evidence type="ECO:0000313" key="3">
    <source>
        <dbReference type="EMBL" id="HIQ64472.1"/>
    </source>
</evidence>
<dbReference type="InterPro" id="IPR018711">
    <property type="entry name" value="NAGPA"/>
</dbReference>
<reference evidence="3" key="2">
    <citation type="journal article" date="2021" name="PeerJ">
        <title>Extensive microbial diversity within the chicken gut microbiome revealed by metagenomics and culture.</title>
        <authorList>
            <person name="Gilroy R."/>
            <person name="Ravi A."/>
            <person name="Getino M."/>
            <person name="Pursley I."/>
            <person name="Horton D.L."/>
            <person name="Alikhan N.F."/>
            <person name="Baker D."/>
            <person name="Gharbi K."/>
            <person name="Hall N."/>
            <person name="Watson M."/>
            <person name="Adriaenssens E.M."/>
            <person name="Foster-Nyarko E."/>
            <person name="Jarju S."/>
            <person name="Secka A."/>
            <person name="Antonio M."/>
            <person name="Oren A."/>
            <person name="Chaudhuri R.R."/>
            <person name="La Ragione R."/>
            <person name="Hildebrand F."/>
            <person name="Pallen M.J."/>
        </authorList>
    </citation>
    <scope>NUCLEOTIDE SEQUENCE</scope>
    <source>
        <strain evidence="3">CHK165-10780</strain>
    </source>
</reference>
<reference evidence="3" key="1">
    <citation type="submission" date="2020-10" db="EMBL/GenBank/DDBJ databases">
        <authorList>
            <person name="Gilroy R."/>
        </authorList>
    </citation>
    <scope>NUCLEOTIDE SEQUENCE</scope>
    <source>
        <strain evidence="3">CHK165-10780</strain>
    </source>
</reference>
<dbReference type="GO" id="GO:0016798">
    <property type="term" value="F:hydrolase activity, acting on glycosyl bonds"/>
    <property type="evidence" value="ECO:0007669"/>
    <property type="project" value="UniProtKB-KW"/>
</dbReference>
<protein>
    <submittedName>
        <fullName evidence="3">Phosphodiester glycosidase family protein</fullName>
    </submittedName>
</protein>